<comment type="caution">
    <text evidence="2">The sequence shown here is derived from an EMBL/GenBank/DDBJ whole genome shotgun (WGS) entry which is preliminary data.</text>
</comment>
<keyword evidence="3" id="KW-1185">Reference proteome</keyword>
<evidence type="ECO:0000313" key="2">
    <source>
        <dbReference type="EMBL" id="OAT85792.1"/>
    </source>
</evidence>
<sequence>MLNRLLTRTSPWTLLLTGLAAGILISPGIRKGLRTVAVQTTKAALSLTDAARSCSEKASESWNGVVTEARAQQESRNANIKSKMHSAGIAAVGSGLDAVDKVKAVTGAAKQKWDNLVAEAREYKKENQEETPAPAEEAQPGGGTPVPES</sequence>
<proteinExistence type="predicted"/>
<dbReference type="RefSeq" id="WP_066666532.1">
    <property type="nucleotide sequence ID" value="NZ_LYVF01000047.1"/>
</dbReference>
<organism evidence="2 3">
    <name type="scientific">Desulfotomaculum copahuensis</name>
    <dbReference type="NCBI Taxonomy" id="1838280"/>
    <lineage>
        <taxon>Bacteria</taxon>
        <taxon>Bacillati</taxon>
        <taxon>Bacillota</taxon>
        <taxon>Clostridia</taxon>
        <taxon>Eubacteriales</taxon>
        <taxon>Desulfotomaculaceae</taxon>
        <taxon>Desulfotomaculum</taxon>
    </lineage>
</organism>
<evidence type="ECO:0000313" key="3">
    <source>
        <dbReference type="Proteomes" id="UP000078532"/>
    </source>
</evidence>
<dbReference type="AlphaFoldDB" id="A0A1B7LHM3"/>
<gene>
    <name evidence="2" type="ORF">A6M21_04680</name>
</gene>
<feature type="compositionally biased region" description="Low complexity" evidence="1">
    <location>
        <begin position="130"/>
        <end position="139"/>
    </location>
</feature>
<protein>
    <submittedName>
        <fullName evidence="2">Uncharacterized protein</fullName>
    </submittedName>
</protein>
<dbReference type="Proteomes" id="UP000078532">
    <property type="component" value="Unassembled WGS sequence"/>
</dbReference>
<accession>A0A1B7LHM3</accession>
<feature type="region of interest" description="Disordered" evidence="1">
    <location>
        <begin position="120"/>
        <end position="149"/>
    </location>
</feature>
<dbReference type="STRING" id="1838280.A6M21_04680"/>
<reference evidence="2 3" key="1">
    <citation type="submission" date="2016-04" db="EMBL/GenBank/DDBJ databases">
        <authorList>
            <person name="Evans L.H."/>
            <person name="Alamgir A."/>
            <person name="Owens N."/>
            <person name="Weber N.D."/>
            <person name="Virtaneva K."/>
            <person name="Barbian K."/>
            <person name="Babar A."/>
            <person name="Rosenke K."/>
        </authorList>
    </citation>
    <scope>NUCLEOTIDE SEQUENCE [LARGE SCALE GENOMIC DNA]</scope>
    <source>
        <strain evidence="2 3">LMa1</strain>
    </source>
</reference>
<feature type="compositionally biased region" description="Gly residues" evidence="1">
    <location>
        <begin position="140"/>
        <end position="149"/>
    </location>
</feature>
<name>A0A1B7LHM3_9FIRM</name>
<dbReference type="EMBL" id="LYVF01000047">
    <property type="protein sequence ID" value="OAT85792.1"/>
    <property type="molecule type" value="Genomic_DNA"/>
</dbReference>
<evidence type="ECO:0000256" key="1">
    <source>
        <dbReference type="SAM" id="MobiDB-lite"/>
    </source>
</evidence>